<dbReference type="Proteomes" id="UP000215590">
    <property type="component" value="Unassembled WGS sequence"/>
</dbReference>
<sequence>MTMAVQRSSHGLFVMITTALSGHHSNTNAISIHKMIKA</sequence>
<name>A0A256FLD1_9HYPH</name>
<dbReference type="EMBL" id="NNRJ01000050">
    <property type="protein sequence ID" value="OYR15655.1"/>
    <property type="molecule type" value="Genomic_DNA"/>
</dbReference>
<gene>
    <name evidence="1" type="ORF">CEV31_2781</name>
</gene>
<reference evidence="1 2" key="1">
    <citation type="submission" date="2017-07" db="EMBL/GenBank/DDBJ databases">
        <title>Phylogenetic study on the rhizospheric bacterium Ochrobactrum sp. A44.</title>
        <authorList>
            <person name="Krzyzanowska D.M."/>
            <person name="Ossowicki A."/>
            <person name="Rajewska M."/>
            <person name="Maciag T."/>
            <person name="Kaczynski Z."/>
            <person name="Czerwicka M."/>
            <person name="Jafra S."/>
        </authorList>
    </citation>
    <scope>NUCLEOTIDE SEQUENCE [LARGE SCALE GENOMIC DNA]</scope>
    <source>
        <strain evidence="1 2">DSM 7216</strain>
    </source>
</reference>
<keyword evidence="2" id="KW-1185">Reference proteome</keyword>
<dbReference type="AlphaFoldDB" id="A0A256FLD1"/>
<comment type="caution">
    <text evidence="1">The sequence shown here is derived from an EMBL/GenBank/DDBJ whole genome shotgun (WGS) entry which is preliminary data.</text>
</comment>
<protein>
    <submittedName>
        <fullName evidence="1">Uncharacterized protein</fullName>
    </submittedName>
</protein>
<organism evidence="1 2">
    <name type="scientific">Brucella thiophenivorans</name>
    <dbReference type="NCBI Taxonomy" id="571255"/>
    <lineage>
        <taxon>Bacteria</taxon>
        <taxon>Pseudomonadati</taxon>
        <taxon>Pseudomonadota</taxon>
        <taxon>Alphaproteobacteria</taxon>
        <taxon>Hyphomicrobiales</taxon>
        <taxon>Brucellaceae</taxon>
        <taxon>Brucella/Ochrobactrum group</taxon>
        <taxon>Brucella</taxon>
    </lineage>
</organism>
<proteinExistence type="predicted"/>
<evidence type="ECO:0000313" key="1">
    <source>
        <dbReference type="EMBL" id="OYR15655.1"/>
    </source>
</evidence>
<accession>A0A256FLD1</accession>
<evidence type="ECO:0000313" key="2">
    <source>
        <dbReference type="Proteomes" id="UP000215590"/>
    </source>
</evidence>